<sequence>MAIYTRESLSQEVKPRWSVITSPLVKPDWYVLGTQEQEIDEAWALYSNTRGSLLSELLLGDMKLRSQVEILKNFGTTSGTATTMERGTLFEAGSSTRTISSATVQTSVKQLLRQNQAMSGTAQGAITPLPKEIVADTGQHLRKGSVLNDGWWWPFKNDAWILGGVHGLKRFHLALATVPDELLWDKASKRPRVLGRELLGLHLAGYKLIGLPAWTIKKTWNAWGKEQSSTTPVSAKTIRESIGFVFAPTSKVTAESLTFTGYQEAINALTGIDDIKNTILNEAEAIAFDAYDFDKVVAPPATL</sequence>
<reference evidence="1 2" key="2">
    <citation type="journal article" date="2017" name="Int. J. Syst. Evol. Microbiol.">
        <title>Pseudomonas furukawaii sp. nov., a polychlorinated biphenyl-degrading bacterium isolated from biphenyl-contaminated soil in Japan.</title>
        <authorList>
            <person name="Kimura N."/>
            <person name="Watanabe T."/>
            <person name="Suenaga H."/>
            <person name="Fujihara H."/>
            <person name="Futagami T."/>
            <person name="Goto M."/>
            <person name="Hanada S."/>
            <person name="Hirose J."/>
        </authorList>
    </citation>
    <scope>NUCLEOTIDE SEQUENCE [LARGE SCALE GENOMIC DNA]</scope>
    <source>
        <strain evidence="2">DSM 10086 / NBRC 110670 / KF707</strain>
    </source>
</reference>
<evidence type="ECO:0000313" key="1">
    <source>
        <dbReference type="EMBL" id="BAU74899.1"/>
    </source>
</evidence>
<gene>
    <name evidence="1" type="ORF">KF707C_32110</name>
</gene>
<evidence type="ECO:0000313" key="2">
    <source>
        <dbReference type="Proteomes" id="UP000218554"/>
    </source>
</evidence>
<dbReference type="RefSeq" id="WP_004420718.1">
    <property type="nucleotide sequence ID" value="NZ_AJMR01000060.1"/>
</dbReference>
<dbReference type="KEGG" id="pfuw:KF707C_32110"/>
<name>A0AAD1BZS3_METFU</name>
<keyword evidence="2" id="KW-1185">Reference proteome</keyword>
<reference evidence="2" key="1">
    <citation type="submission" date="2015-05" db="EMBL/GenBank/DDBJ databases">
        <title>Draft genome sequencing of a biphenyl-degrading bacterium, Pseudomonas balearica KF707 (=NBRC110670).</title>
        <authorList>
            <person name="Kimura N."/>
            <person name="Hirose J."/>
            <person name="Watanabe T."/>
            <person name="Suenaga H."/>
            <person name="Fujihara H."/>
            <person name="Noguchi M."/>
            <person name="Hashimoto M."/>
            <person name="Shimodaira J."/>
            <person name="Tsuchikane K."/>
            <person name="Hosoyama A."/>
            <person name="Yamazoe A."/>
            <person name="Fujita N."/>
            <person name="Furukawa K."/>
        </authorList>
    </citation>
    <scope>NUCLEOTIDE SEQUENCE [LARGE SCALE GENOMIC DNA]</scope>
    <source>
        <strain evidence="2">DSM 10086 / NBRC 110670 / KF707</strain>
    </source>
</reference>
<dbReference type="EMBL" id="AP014862">
    <property type="protein sequence ID" value="BAU74899.1"/>
    <property type="molecule type" value="Genomic_DNA"/>
</dbReference>
<proteinExistence type="predicted"/>
<accession>A0AAD1BZS3</accession>
<organism evidence="1 2">
    <name type="scientific">Metapseudomonas furukawaii</name>
    <name type="common">Pseudomonas furukawaii</name>
    <dbReference type="NCBI Taxonomy" id="1149133"/>
    <lineage>
        <taxon>Bacteria</taxon>
        <taxon>Pseudomonadati</taxon>
        <taxon>Pseudomonadota</taxon>
        <taxon>Gammaproteobacteria</taxon>
        <taxon>Pseudomonadales</taxon>
        <taxon>Pseudomonadaceae</taxon>
        <taxon>Metapseudomonas</taxon>
    </lineage>
</organism>
<dbReference type="Proteomes" id="UP000218554">
    <property type="component" value="Chromosome"/>
</dbReference>
<dbReference type="AlphaFoldDB" id="A0AAD1BZS3"/>
<protein>
    <submittedName>
        <fullName evidence="1">Uncharacterized protein</fullName>
    </submittedName>
</protein>